<gene>
    <name evidence="1" type="ORF">SDC9_33603</name>
</gene>
<sequence>MMAPATLSALTRALRKVMLRLTWQQLGSLALITATYTHRCRPDGVGELANLYTAYKLSEKMRLKIMRTPQPVVRLNLTMPEAAALSEVLDSTCFGEFAVYEINLAMWVIGEIDKQTV</sequence>
<organism evidence="1">
    <name type="scientific">bioreactor metagenome</name>
    <dbReference type="NCBI Taxonomy" id="1076179"/>
    <lineage>
        <taxon>unclassified sequences</taxon>
        <taxon>metagenomes</taxon>
        <taxon>ecological metagenomes</taxon>
    </lineage>
</organism>
<comment type="caution">
    <text evidence="1">The sequence shown here is derived from an EMBL/GenBank/DDBJ whole genome shotgun (WGS) entry which is preliminary data.</text>
</comment>
<evidence type="ECO:0000313" key="1">
    <source>
        <dbReference type="EMBL" id="MPL87602.1"/>
    </source>
</evidence>
<proteinExistence type="predicted"/>
<accession>A0A644VA29</accession>
<dbReference type="AlphaFoldDB" id="A0A644VA29"/>
<protein>
    <submittedName>
        <fullName evidence="1">Uncharacterized protein</fullName>
    </submittedName>
</protein>
<reference evidence="1" key="1">
    <citation type="submission" date="2019-08" db="EMBL/GenBank/DDBJ databases">
        <authorList>
            <person name="Kucharzyk K."/>
            <person name="Murdoch R.W."/>
            <person name="Higgins S."/>
            <person name="Loffler F."/>
        </authorList>
    </citation>
    <scope>NUCLEOTIDE SEQUENCE</scope>
</reference>
<name>A0A644VA29_9ZZZZ</name>
<dbReference type="EMBL" id="VSSQ01000241">
    <property type="protein sequence ID" value="MPL87602.1"/>
    <property type="molecule type" value="Genomic_DNA"/>
</dbReference>